<accession>A0ABS8V1P5</accession>
<reference evidence="1 2" key="1">
    <citation type="journal article" date="2021" name="BMC Genomics">
        <title>Datura genome reveals duplications of psychoactive alkaloid biosynthetic genes and high mutation rate following tissue culture.</title>
        <authorList>
            <person name="Rajewski A."/>
            <person name="Carter-House D."/>
            <person name="Stajich J."/>
            <person name="Litt A."/>
        </authorList>
    </citation>
    <scope>NUCLEOTIDE SEQUENCE [LARGE SCALE GENOMIC DNA]</scope>
    <source>
        <strain evidence="1">AR-01</strain>
    </source>
</reference>
<proteinExistence type="predicted"/>
<dbReference type="EMBL" id="JACEIK010003266">
    <property type="protein sequence ID" value="MCD9641053.1"/>
    <property type="molecule type" value="Genomic_DNA"/>
</dbReference>
<dbReference type="Proteomes" id="UP000823775">
    <property type="component" value="Unassembled WGS sequence"/>
</dbReference>
<organism evidence="1 2">
    <name type="scientific">Datura stramonium</name>
    <name type="common">Jimsonweed</name>
    <name type="synonym">Common thornapple</name>
    <dbReference type="NCBI Taxonomy" id="4076"/>
    <lineage>
        <taxon>Eukaryota</taxon>
        <taxon>Viridiplantae</taxon>
        <taxon>Streptophyta</taxon>
        <taxon>Embryophyta</taxon>
        <taxon>Tracheophyta</taxon>
        <taxon>Spermatophyta</taxon>
        <taxon>Magnoliopsida</taxon>
        <taxon>eudicotyledons</taxon>
        <taxon>Gunneridae</taxon>
        <taxon>Pentapetalae</taxon>
        <taxon>asterids</taxon>
        <taxon>lamiids</taxon>
        <taxon>Solanales</taxon>
        <taxon>Solanaceae</taxon>
        <taxon>Solanoideae</taxon>
        <taxon>Datureae</taxon>
        <taxon>Datura</taxon>
    </lineage>
</organism>
<evidence type="ECO:0000313" key="2">
    <source>
        <dbReference type="Proteomes" id="UP000823775"/>
    </source>
</evidence>
<name>A0ABS8V1P5_DATST</name>
<keyword evidence="2" id="KW-1185">Reference proteome</keyword>
<gene>
    <name evidence="1" type="ORF">HAX54_026869</name>
</gene>
<evidence type="ECO:0000313" key="1">
    <source>
        <dbReference type="EMBL" id="MCD9641053.1"/>
    </source>
</evidence>
<protein>
    <submittedName>
        <fullName evidence="1">Uncharacterized protein</fullName>
    </submittedName>
</protein>
<comment type="caution">
    <text evidence="1">The sequence shown here is derived from an EMBL/GenBank/DDBJ whole genome shotgun (WGS) entry which is preliminary data.</text>
</comment>
<sequence length="74" mass="8546">MVAPNISGSDIAVKAVKHLDHALKIQKWVEWCARHLSFSGHTSARSFSEADQKERFRWAYSWRTKVASKRVISF</sequence>